<keyword evidence="1" id="KW-0812">Transmembrane</keyword>
<feature type="non-terminal residue" evidence="3">
    <location>
        <position position="1"/>
    </location>
</feature>
<gene>
    <name evidence="3" type="ORF">PV328_011743</name>
</gene>
<protein>
    <recommendedName>
        <fullName evidence="2">Mutator-like transposase domain-containing protein</fullName>
    </recommendedName>
</protein>
<feature type="transmembrane region" description="Helical" evidence="1">
    <location>
        <begin position="20"/>
        <end position="38"/>
    </location>
</feature>
<evidence type="ECO:0000313" key="3">
    <source>
        <dbReference type="EMBL" id="KAK0169652.1"/>
    </source>
</evidence>
<feature type="domain" description="Mutator-like transposase" evidence="2">
    <location>
        <begin position="184"/>
        <end position="309"/>
    </location>
</feature>
<comment type="caution">
    <text evidence="3">The sequence shown here is derived from an EMBL/GenBank/DDBJ whole genome shotgun (WGS) entry which is preliminary data.</text>
</comment>
<proteinExistence type="predicted"/>
<reference evidence="3" key="2">
    <citation type="submission" date="2023-03" db="EMBL/GenBank/DDBJ databases">
        <authorList>
            <person name="Inwood S.N."/>
            <person name="Skelly J.G."/>
            <person name="Guhlin J."/>
            <person name="Harrop T.W.R."/>
            <person name="Goldson S.G."/>
            <person name="Dearden P.K."/>
        </authorList>
    </citation>
    <scope>NUCLEOTIDE SEQUENCE</scope>
    <source>
        <strain evidence="3">Irish</strain>
        <tissue evidence="3">Whole body</tissue>
    </source>
</reference>
<dbReference type="AlphaFoldDB" id="A0AA39FHG0"/>
<accession>A0AA39FHG0</accession>
<evidence type="ECO:0000259" key="2">
    <source>
        <dbReference type="Pfam" id="PF20700"/>
    </source>
</evidence>
<name>A0AA39FHG0_9HYME</name>
<evidence type="ECO:0000256" key="1">
    <source>
        <dbReference type="SAM" id="Phobius"/>
    </source>
</evidence>
<keyword evidence="1" id="KW-0472">Membrane</keyword>
<keyword evidence="4" id="KW-1185">Reference proteome</keyword>
<organism evidence="3 4">
    <name type="scientific">Microctonus aethiopoides</name>
    <dbReference type="NCBI Taxonomy" id="144406"/>
    <lineage>
        <taxon>Eukaryota</taxon>
        <taxon>Metazoa</taxon>
        <taxon>Ecdysozoa</taxon>
        <taxon>Arthropoda</taxon>
        <taxon>Hexapoda</taxon>
        <taxon>Insecta</taxon>
        <taxon>Pterygota</taxon>
        <taxon>Neoptera</taxon>
        <taxon>Endopterygota</taxon>
        <taxon>Hymenoptera</taxon>
        <taxon>Apocrita</taxon>
        <taxon>Ichneumonoidea</taxon>
        <taxon>Braconidae</taxon>
        <taxon>Euphorinae</taxon>
        <taxon>Microctonus</taxon>
    </lineage>
</organism>
<dbReference type="Proteomes" id="UP001168990">
    <property type="component" value="Unassembled WGS sequence"/>
</dbReference>
<evidence type="ECO:0000313" key="4">
    <source>
        <dbReference type="Proteomes" id="UP001168990"/>
    </source>
</evidence>
<dbReference type="Pfam" id="PF20700">
    <property type="entry name" value="Mutator"/>
    <property type="match status" value="1"/>
</dbReference>
<reference evidence="3" key="1">
    <citation type="journal article" date="2023" name="bioRxiv">
        <title>Scaffold-level genome assemblies of two parasitoid biocontrol wasps reveal the parthenogenesis mechanism and an associated novel virus.</title>
        <authorList>
            <person name="Inwood S."/>
            <person name="Skelly J."/>
            <person name="Guhlin J."/>
            <person name="Harrop T."/>
            <person name="Goldson S."/>
            <person name="Dearden P."/>
        </authorList>
    </citation>
    <scope>NUCLEOTIDE SEQUENCE</scope>
    <source>
        <strain evidence="3">Irish</strain>
        <tissue evidence="3">Whole body</tissue>
    </source>
</reference>
<sequence length="318" mass="35976">MDDFVKKLLTEWGLTAYIDVFRIFMLIIIYLHLLILIFTTNKINVDVLTLMTRESVTCLIPLIGDQSIFMAKLKEYKDEKNKIDEVTAVQAKSKESIVSYSDHASHCKLNKQVIGDDNSLSVEQLLLNTEKGRMILEHQCEGKKLEDKQRDFIRLKSAAAMTEGRKKKRNIKVTEKAHDVLDGARIVDIKELAENLKCRKCGQVISLQDTVNETHLELHSIFHITFPSGKTHKTNDNSSYSDVNTKAVLGSIHAEQGCTALNKILSCLNIPIINSNVYKRYERIVGPAIENAAKDSCRQGALAERKLIIECVDELCQE</sequence>
<dbReference type="InterPro" id="IPR049012">
    <property type="entry name" value="Mutator_transp_dom"/>
</dbReference>
<keyword evidence="1" id="KW-1133">Transmembrane helix</keyword>
<dbReference type="EMBL" id="JAQQBS010000019">
    <property type="protein sequence ID" value="KAK0169652.1"/>
    <property type="molecule type" value="Genomic_DNA"/>
</dbReference>